<comment type="caution">
    <text evidence="2">The sequence shown here is derived from an EMBL/GenBank/DDBJ whole genome shotgun (WGS) entry which is preliminary data.</text>
</comment>
<gene>
    <name evidence="2" type="ORF">PSTG_17269</name>
</gene>
<evidence type="ECO:0008006" key="4">
    <source>
        <dbReference type="Google" id="ProtNLM"/>
    </source>
</evidence>
<accession>A0A0L0UR74</accession>
<dbReference type="PANTHER" id="PTHR46929:SF3">
    <property type="entry name" value="MYB_SANT-LIKE DOMAIN-CONTAINING PROTEIN"/>
    <property type="match status" value="1"/>
</dbReference>
<evidence type="ECO:0000256" key="1">
    <source>
        <dbReference type="SAM" id="MobiDB-lite"/>
    </source>
</evidence>
<dbReference type="OrthoDB" id="76215at2759"/>
<evidence type="ECO:0000313" key="2">
    <source>
        <dbReference type="EMBL" id="KNE89274.1"/>
    </source>
</evidence>
<sequence>MVVSSLDIREPLASGFGWDDTRCEVTASKEVWEQFLVSHPAARKFQNKPFSEWHDLAIVFGNAATGEHRQSMGRGGSQRAPDDSRAERSQPARTQPQQSRHADDDTSDEDDSSSRRRKRRRNRQTSGAAFASAIQELITVFATPGQTPTQSTSTASQSGINASITNDEAVTKALQIYQDQFAKGLPQSELVAGFSVLEIPAKARVFVQIHDSYKNSWLKAQIQSHLDSTSPAVAFEDI</sequence>
<evidence type="ECO:0000313" key="3">
    <source>
        <dbReference type="Proteomes" id="UP000054564"/>
    </source>
</evidence>
<dbReference type="Proteomes" id="UP000054564">
    <property type="component" value="Unassembled WGS sequence"/>
</dbReference>
<name>A0A0L0UR74_9BASI</name>
<proteinExistence type="predicted"/>
<dbReference type="AlphaFoldDB" id="A0A0L0UR74"/>
<dbReference type="STRING" id="1165861.A0A0L0UR74"/>
<feature type="compositionally biased region" description="Basic and acidic residues" evidence="1">
    <location>
        <begin position="80"/>
        <end position="90"/>
    </location>
</feature>
<dbReference type="PANTHER" id="PTHR46929">
    <property type="entry name" value="EXPRESSED PROTEIN"/>
    <property type="match status" value="1"/>
</dbReference>
<keyword evidence="3" id="KW-1185">Reference proteome</keyword>
<organism evidence="2 3">
    <name type="scientific">Puccinia striiformis f. sp. tritici PST-78</name>
    <dbReference type="NCBI Taxonomy" id="1165861"/>
    <lineage>
        <taxon>Eukaryota</taxon>
        <taxon>Fungi</taxon>
        <taxon>Dikarya</taxon>
        <taxon>Basidiomycota</taxon>
        <taxon>Pucciniomycotina</taxon>
        <taxon>Pucciniomycetes</taxon>
        <taxon>Pucciniales</taxon>
        <taxon>Pucciniaceae</taxon>
        <taxon>Puccinia</taxon>
    </lineage>
</organism>
<protein>
    <recommendedName>
        <fullName evidence="4">Myb/SANT-like domain-containing protein</fullName>
    </recommendedName>
</protein>
<reference evidence="3" key="1">
    <citation type="submission" date="2014-03" db="EMBL/GenBank/DDBJ databases">
        <title>The Genome Sequence of Puccinia striiformis f. sp. tritici PST-78.</title>
        <authorList>
            <consortium name="The Broad Institute Genome Sequencing Platform"/>
            <person name="Cuomo C."/>
            <person name="Hulbert S."/>
            <person name="Chen X."/>
            <person name="Walker B."/>
            <person name="Young S.K."/>
            <person name="Zeng Q."/>
            <person name="Gargeya S."/>
            <person name="Fitzgerald M."/>
            <person name="Haas B."/>
            <person name="Abouelleil A."/>
            <person name="Alvarado L."/>
            <person name="Arachchi H.M."/>
            <person name="Berlin A.M."/>
            <person name="Chapman S.B."/>
            <person name="Goldberg J."/>
            <person name="Griggs A."/>
            <person name="Gujja S."/>
            <person name="Hansen M."/>
            <person name="Howarth C."/>
            <person name="Imamovic A."/>
            <person name="Larimer J."/>
            <person name="McCowan C."/>
            <person name="Montmayeur A."/>
            <person name="Murphy C."/>
            <person name="Neiman D."/>
            <person name="Pearson M."/>
            <person name="Priest M."/>
            <person name="Roberts A."/>
            <person name="Saif S."/>
            <person name="Shea T."/>
            <person name="Sisk P."/>
            <person name="Sykes S."/>
            <person name="Wortman J."/>
            <person name="Nusbaum C."/>
            <person name="Birren B."/>
        </authorList>
    </citation>
    <scope>NUCLEOTIDE SEQUENCE [LARGE SCALE GENOMIC DNA]</scope>
    <source>
        <strain evidence="3">race PST-78</strain>
    </source>
</reference>
<dbReference type="EMBL" id="AJIL01000414">
    <property type="protein sequence ID" value="KNE89274.1"/>
    <property type="molecule type" value="Genomic_DNA"/>
</dbReference>
<feature type="region of interest" description="Disordered" evidence="1">
    <location>
        <begin position="67"/>
        <end position="128"/>
    </location>
</feature>